<evidence type="ECO:0000313" key="3">
    <source>
        <dbReference type="Proteomes" id="UP000666240"/>
    </source>
</evidence>
<sequence length="255" mass="29177">MKATIDWSRSRRDGVGEVLVCVINLDRSPERWDAVSAQLKETALPFVRLTAFEGNSLPQPLADLVDHEHFEKANGREATPGDLGCYFSHVAAWTLLAERPERFLLVVEDDAVFEPGWTETLQHALQAYRPGMLMKLSWQRKGLTRFMRNVDATHALVRPLTHQACNAAYLIDRDAARDLMASAFPLHVPVDHYVESPWITGVRVRSIVPALARQRGVPSTITKPEKFHWSQRWPTLLYRLKAHTLRLWLSYFRAT</sequence>
<dbReference type="RefSeq" id="WP_209335781.1">
    <property type="nucleotide sequence ID" value="NZ_JAGIYY010000004.1"/>
</dbReference>
<feature type="domain" description="Glycosyl transferase family 25" evidence="1">
    <location>
        <begin position="21"/>
        <end position="193"/>
    </location>
</feature>
<gene>
    <name evidence="2" type="ORF">J5Y06_13910</name>
</gene>
<dbReference type="Pfam" id="PF01755">
    <property type="entry name" value="Glyco_transf_25"/>
    <property type="match status" value="1"/>
</dbReference>
<keyword evidence="3" id="KW-1185">Reference proteome</keyword>
<comment type="caution">
    <text evidence="2">The sequence shown here is derived from an EMBL/GenBank/DDBJ whole genome shotgun (WGS) entry which is preliminary data.</text>
</comment>
<dbReference type="CDD" id="cd06532">
    <property type="entry name" value="Glyco_transf_25"/>
    <property type="match status" value="1"/>
</dbReference>
<dbReference type="InterPro" id="IPR002654">
    <property type="entry name" value="Glyco_trans_25"/>
</dbReference>
<name>A0A8J7RJR8_9HYPH</name>
<dbReference type="Proteomes" id="UP000666240">
    <property type="component" value="Unassembled WGS sequence"/>
</dbReference>
<proteinExistence type="predicted"/>
<evidence type="ECO:0000259" key="1">
    <source>
        <dbReference type="Pfam" id="PF01755"/>
    </source>
</evidence>
<evidence type="ECO:0000313" key="2">
    <source>
        <dbReference type="EMBL" id="MBP0439751.1"/>
    </source>
</evidence>
<dbReference type="AlphaFoldDB" id="A0A8J7RJR8"/>
<accession>A0A8J7RJR8</accession>
<reference evidence="2" key="1">
    <citation type="submission" date="2021-03" db="EMBL/GenBank/DDBJ databases">
        <title>Genome sequencing and assembly of Tianweitania sediminis.</title>
        <authorList>
            <person name="Chhetri G."/>
        </authorList>
    </citation>
    <scope>NUCLEOTIDE SEQUENCE</scope>
    <source>
        <strain evidence="2">Z8</strain>
    </source>
</reference>
<protein>
    <submittedName>
        <fullName evidence="2">Glycosyltransferase family 25 protein</fullName>
    </submittedName>
</protein>
<organism evidence="2 3">
    <name type="scientific">Tianweitania sediminis</name>
    <dbReference type="NCBI Taxonomy" id="1502156"/>
    <lineage>
        <taxon>Bacteria</taxon>
        <taxon>Pseudomonadati</taxon>
        <taxon>Pseudomonadota</taxon>
        <taxon>Alphaproteobacteria</taxon>
        <taxon>Hyphomicrobiales</taxon>
        <taxon>Phyllobacteriaceae</taxon>
        <taxon>Tianweitania</taxon>
    </lineage>
</organism>
<dbReference type="EMBL" id="JAGIYY010000004">
    <property type="protein sequence ID" value="MBP0439751.1"/>
    <property type="molecule type" value="Genomic_DNA"/>
</dbReference>